<feature type="transmembrane region" description="Helical" evidence="1">
    <location>
        <begin position="243"/>
        <end position="264"/>
    </location>
</feature>
<dbReference type="AlphaFoldDB" id="A0A5S4V716"/>
<feature type="domain" description="DUF1206" evidence="2">
    <location>
        <begin position="112"/>
        <end position="177"/>
    </location>
</feature>
<evidence type="ECO:0000313" key="4">
    <source>
        <dbReference type="Proteomes" id="UP000325243"/>
    </source>
</evidence>
<accession>A0A5S4V716</accession>
<keyword evidence="1" id="KW-0472">Membrane</keyword>
<feature type="transmembrane region" description="Helical" evidence="1">
    <location>
        <begin position="202"/>
        <end position="223"/>
    </location>
</feature>
<keyword evidence="1" id="KW-1133">Transmembrane helix</keyword>
<proteinExistence type="predicted"/>
<keyword evidence="1" id="KW-0812">Transmembrane</keyword>
<evidence type="ECO:0000313" key="3">
    <source>
        <dbReference type="EMBL" id="TYL52370.1"/>
    </source>
</evidence>
<feature type="transmembrane region" description="Helical" evidence="1">
    <location>
        <begin position="150"/>
        <end position="172"/>
    </location>
</feature>
<dbReference type="RefSeq" id="WP_148731834.1">
    <property type="nucleotide sequence ID" value="NZ_VSSB01000001.1"/>
</dbReference>
<evidence type="ECO:0000259" key="2">
    <source>
        <dbReference type="Pfam" id="PF06724"/>
    </source>
</evidence>
<name>A0A5S4V716_9MICO</name>
<feature type="domain" description="DUF1206" evidence="2">
    <location>
        <begin position="200"/>
        <end position="268"/>
    </location>
</feature>
<feature type="transmembrane region" description="Helical" evidence="1">
    <location>
        <begin position="27"/>
        <end position="49"/>
    </location>
</feature>
<sequence>MNPTSVSPSAAVDAAQDSRAFRLGARVGYVVLGLVHVVIGMIAVSIAAGAGGGEADQGGAMEQIARVPFGVVVLWIIVVGLVALGIWRVGEAIVERDPHTKRRWGRRAKEIGTAAAYFAIAGTALVYALGGRSDSSESTRTLTADLLANPAGVVLVVLIGLLVLGVGAAFVVRGARRDFEKHLSLPGGAVGGGIRALGVVGYVAKGVAVAIVGVLFVVAALTHDPEKTGGLDAALRSMAELPFGRVLLWLVGAGLVIYGVYCFARARYARL</sequence>
<reference evidence="3 4" key="1">
    <citation type="submission" date="2019-08" db="EMBL/GenBank/DDBJ databases">
        <authorList>
            <person name="Hu J."/>
        </authorList>
    </citation>
    <scope>NUCLEOTIDE SEQUENCE [LARGE SCALE GENOMIC DNA]</scope>
    <source>
        <strain evidence="3 4">NEAU-184</strain>
    </source>
</reference>
<keyword evidence="4" id="KW-1185">Reference proteome</keyword>
<feature type="transmembrane region" description="Helical" evidence="1">
    <location>
        <begin position="111"/>
        <end position="130"/>
    </location>
</feature>
<dbReference type="Pfam" id="PF06724">
    <property type="entry name" value="DUF1206"/>
    <property type="match status" value="3"/>
</dbReference>
<dbReference type="Proteomes" id="UP000325243">
    <property type="component" value="Unassembled WGS sequence"/>
</dbReference>
<feature type="transmembrane region" description="Helical" evidence="1">
    <location>
        <begin position="69"/>
        <end position="90"/>
    </location>
</feature>
<organism evidence="3 4">
    <name type="scientific">Agromyces mariniharenae</name>
    <dbReference type="NCBI Taxonomy" id="2604423"/>
    <lineage>
        <taxon>Bacteria</taxon>
        <taxon>Bacillati</taxon>
        <taxon>Actinomycetota</taxon>
        <taxon>Actinomycetes</taxon>
        <taxon>Micrococcales</taxon>
        <taxon>Microbacteriaceae</taxon>
        <taxon>Agromyces</taxon>
    </lineage>
</organism>
<dbReference type="EMBL" id="VSSB01000001">
    <property type="protein sequence ID" value="TYL52370.1"/>
    <property type="molecule type" value="Genomic_DNA"/>
</dbReference>
<evidence type="ECO:0000256" key="1">
    <source>
        <dbReference type="SAM" id="Phobius"/>
    </source>
</evidence>
<feature type="domain" description="DUF1206" evidence="2">
    <location>
        <begin position="27"/>
        <end position="93"/>
    </location>
</feature>
<protein>
    <submittedName>
        <fullName evidence="3">DUF1206 domain-containing protein</fullName>
    </submittedName>
</protein>
<gene>
    <name evidence="3" type="ORF">FYC51_00935</name>
</gene>
<comment type="caution">
    <text evidence="3">The sequence shown here is derived from an EMBL/GenBank/DDBJ whole genome shotgun (WGS) entry which is preliminary data.</text>
</comment>
<dbReference type="InterPro" id="IPR009597">
    <property type="entry name" value="DUF1206"/>
</dbReference>